<evidence type="ECO:0000313" key="2">
    <source>
        <dbReference type="EMBL" id="ELW63298.1"/>
    </source>
</evidence>
<gene>
    <name evidence="2" type="ORF">TREES_T100014081</name>
</gene>
<organism evidence="2 3">
    <name type="scientific">Tupaia chinensis</name>
    <name type="common">Chinese tree shrew</name>
    <name type="synonym">Tupaia belangeri chinensis</name>
    <dbReference type="NCBI Taxonomy" id="246437"/>
    <lineage>
        <taxon>Eukaryota</taxon>
        <taxon>Metazoa</taxon>
        <taxon>Chordata</taxon>
        <taxon>Craniata</taxon>
        <taxon>Vertebrata</taxon>
        <taxon>Euteleostomi</taxon>
        <taxon>Mammalia</taxon>
        <taxon>Eutheria</taxon>
        <taxon>Euarchontoglires</taxon>
        <taxon>Scandentia</taxon>
        <taxon>Tupaiidae</taxon>
        <taxon>Tupaia</taxon>
    </lineage>
</organism>
<dbReference type="Proteomes" id="UP000011518">
    <property type="component" value="Unassembled WGS sequence"/>
</dbReference>
<feature type="compositionally biased region" description="Basic and acidic residues" evidence="1">
    <location>
        <begin position="250"/>
        <end position="274"/>
    </location>
</feature>
<feature type="region of interest" description="Disordered" evidence="1">
    <location>
        <begin position="238"/>
        <end position="274"/>
    </location>
</feature>
<keyword evidence="3" id="KW-1185">Reference proteome</keyword>
<proteinExistence type="predicted"/>
<name>L9KKL7_TUPCH</name>
<accession>L9KKL7</accession>
<feature type="region of interest" description="Disordered" evidence="1">
    <location>
        <begin position="141"/>
        <end position="182"/>
    </location>
</feature>
<reference evidence="3" key="1">
    <citation type="submission" date="2012-07" db="EMBL/GenBank/DDBJ databases">
        <title>Genome of the Chinese tree shrew, a rising model animal genetically related to primates.</title>
        <authorList>
            <person name="Zhang G."/>
            <person name="Fan Y."/>
            <person name="Yao Y."/>
            <person name="Huang Z."/>
        </authorList>
    </citation>
    <scope>NUCLEOTIDE SEQUENCE [LARGE SCALE GENOMIC DNA]</scope>
</reference>
<dbReference type="InParanoid" id="L9KKL7"/>
<protein>
    <submittedName>
        <fullName evidence="2">Uncharacterized protein</fullName>
    </submittedName>
</protein>
<dbReference type="AlphaFoldDB" id="L9KKL7"/>
<feature type="compositionally biased region" description="Basic and acidic residues" evidence="1">
    <location>
        <begin position="156"/>
        <end position="179"/>
    </location>
</feature>
<reference evidence="3" key="2">
    <citation type="journal article" date="2013" name="Nat. Commun.">
        <title>Genome of the Chinese tree shrew.</title>
        <authorList>
            <person name="Fan Y."/>
            <person name="Huang Z.Y."/>
            <person name="Cao C.C."/>
            <person name="Chen C.S."/>
            <person name="Chen Y.X."/>
            <person name="Fan D.D."/>
            <person name="He J."/>
            <person name="Hou H.L."/>
            <person name="Hu L."/>
            <person name="Hu X.T."/>
            <person name="Jiang X.T."/>
            <person name="Lai R."/>
            <person name="Lang Y.S."/>
            <person name="Liang B."/>
            <person name="Liao S.G."/>
            <person name="Mu D."/>
            <person name="Ma Y.Y."/>
            <person name="Niu Y.Y."/>
            <person name="Sun X.Q."/>
            <person name="Xia J.Q."/>
            <person name="Xiao J."/>
            <person name="Xiong Z.Q."/>
            <person name="Xu L."/>
            <person name="Yang L."/>
            <person name="Zhang Y."/>
            <person name="Zhao W."/>
            <person name="Zhao X.D."/>
            <person name="Zheng Y.T."/>
            <person name="Zhou J.M."/>
            <person name="Zhu Y.B."/>
            <person name="Zhang G.J."/>
            <person name="Wang J."/>
            <person name="Yao Y.G."/>
        </authorList>
    </citation>
    <scope>NUCLEOTIDE SEQUENCE [LARGE SCALE GENOMIC DNA]</scope>
</reference>
<evidence type="ECO:0000313" key="3">
    <source>
        <dbReference type="Proteomes" id="UP000011518"/>
    </source>
</evidence>
<dbReference type="EMBL" id="KB320787">
    <property type="protein sequence ID" value="ELW63298.1"/>
    <property type="molecule type" value="Genomic_DNA"/>
</dbReference>
<sequence>MGSESHSAPFALALPTPSCTSCLPTSISLQAEVHVTILVSPHGVLWQLSQQTTAEALARHEVLEVRVDVGAAWGTPHSPEPLQTGRGFRQVREPSKVPPPLLVSVAPTAKPMARPALAQENKAGRLLRVTYRDAPLGLNAQLRNSKAPRQLASDSKWPKRGEEHDAKARWRARREEKGDSTQTARLLSLGVSVCKEEDAAETAQTQGLVLLGPPFAVTLAELQSRHLRNGTRFASQALCPADSGRAGHGTRGDGKEGGVVTAERDRGPRQFDHL</sequence>
<evidence type="ECO:0000256" key="1">
    <source>
        <dbReference type="SAM" id="MobiDB-lite"/>
    </source>
</evidence>